<dbReference type="OrthoDB" id="437338at2759"/>
<dbReference type="PaxDb" id="4097-A0A1S4CVL4"/>
<evidence type="ECO:0000313" key="1">
    <source>
        <dbReference type="RefSeq" id="XP_016505148.1"/>
    </source>
</evidence>
<dbReference type="InterPro" id="IPR050951">
    <property type="entry name" value="Retrovirus_Pol_polyprotein"/>
</dbReference>
<dbReference type="AlphaFoldDB" id="A0A1S4CVL4"/>
<proteinExistence type="predicted"/>
<name>A0A1S4CVL4_TOBAC</name>
<dbReference type="SUPFAM" id="SSF56672">
    <property type="entry name" value="DNA/RNA polymerases"/>
    <property type="match status" value="1"/>
</dbReference>
<dbReference type="InterPro" id="IPR043502">
    <property type="entry name" value="DNA/RNA_pol_sf"/>
</dbReference>
<dbReference type="RefSeq" id="XP_016505148.1">
    <property type="nucleotide sequence ID" value="XM_016649662.1"/>
</dbReference>
<accession>A0A1S4CVL4</accession>
<dbReference type="InterPro" id="IPR043128">
    <property type="entry name" value="Rev_trsase/Diguanyl_cyclase"/>
</dbReference>
<dbReference type="PANTHER" id="PTHR37984">
    <property type="entry name" value="PROTEIN CBG26694"/>
    <property type="match status" value="1"/>
</dbReference>
<dbReference type="OMA" id="TTTEMRS"/>
<dbReference type="PANTHER" id="PTHR37984:SF5">
    <property type="entry name" value="PROTEIN NYNRIN-LIKE"/>
    <property type="match status" value="1"/>
</dbReference>
<sequence length="120" mass="13788">MAPDRDIDSGIILVASMQPISIPLYRLGPATKKHGQHLRIVLSILSEKKLYAKFSKWEFCFDLVAFLGHVVYRDEIKVDLKKIEAVQNWPRPSTTTEMRSFFGLPGYYSCFVEGFPFNET</sequence>
<gene>
    <name evidence="1" type="primary">LOC107823066</name>
</gene>
<protein>
    <submittedName>
        <fullName evidence="1">Uncharacterized mitochondrial protein AtMg00860-like</fullName>
    </submittedName>
</protein>
<dbReference type="Gene3D" id="3.30.70.270">
    <property type="match status" value="2"/>
</dbReference>
<dbReference type="KEGG" id="nta:107823066"/>
<organism evidence="1">
    <name type="scientific">Nicotiana tabacum</name>
    <name type="common">Common tobacco</name>
    <dbReference type="NCBI Taxonomy" id="4097"/>
    <lineage>
        <taxon>Eukaryota</taxon>
        <taxon>Viridiplantae</taxon>
        <taxon>Streptophyta</taxon>
        <taxon>Embryophyta</taxon>
        <taxon>Tracheophyta</taxon>
        <taxon>Spermatophyta</taxon>
        <taxon>Magnoliopsida</taxon>
        <taxon>eudicotyledons</taxon>
        <taxon>Gunneridae</taxon>
        <taxon>Pentapetalae</taxon>
        <taxon>asterids</taxon>
        <taxon>lamiids</taxon>
        <taxon>Solanales</taxon>
        <taxon>Solanaceae</taxon>
        <taxon>Nicotianoideae</taxon>
        <taxon>Nicotianeae</taxon>
        <taxon>Nicotiana</taxon>
    </lineage>
</organism>
<dbReference type="STRING" id="4097.A0A1S4CVL4"/>
<reference evidence="1" key="1">
    <citation type="submission" date="2025-08" db="UniProtKB">
        <authorList>
            <consortium name="RefSeq"/>
        </authorList>
    </citation>
    <scope>IDENTIFICATION</scope>
</reference>